<dbReference type="PROSITE" id="PS50887">
    <property type="entry name" value="GGDEF"/>
    <property type="match status" value="1"/>
</dbReference>
<dbReference type="PANTHER" id="PTHR45138:SF9">
    <property type="entry name" value="DIGUANYLATE CYCLASE DGCM-RELATED"/>
    <property type="match status" value="1"/>
</dbReference>
<dbReference type="PANTHER" id="PTHR45138">
    <property type="entry name" value="REGULATORY COMPONENTS OF SENSORY TRANSDUCTION SYSTEM"/>
    <property type="match status" value="1"/>
</dbReference>
<protein>
    <recommendedName>
        <fullName evidence="3">GGDEF domain-containing protein</fullName>
    </recommendedName>
</protein>
<accession>A0ABR5I992</accession>
<sequence>MRFGIPNTARQLLKADEYEWLVSYLVARGLLRWSRWLVAIDGATIGVTAMLAALAPPGVLWPYGNLVMAGLAVAGICWAARWLFGRWPSHLESLVLIAAADIGVATACFAHHNLVLGVAATPLFAATGAYIAFFHSTAANICHIVFAVTVVVTAVVASGFVQGLQWLPVAMSKGLIALLLTALVLPFLRIAYSMFRSSADASAVDSLTGLLNRRGLRQEVAKAEIESPDSTPWTVVAVDLDNFKAVNDIYGHQRGDDVLVAVADVLRRCQVPGTQTLIVRLGGDEFAMVLRATKTDAERLAARVLQTISQETDLGVSASLGVATGTPTSDVFELVASADTAMYKAKRSGGDQVAQATLWPGQNSNSPNSNSHDPDSRESNSQGSSL</sequence>
<proteinExistence type="predicted"/>
<dbReference type="EMBL" id="LDTZ01000019">
    <property type="protein sequence ID" value="KNA90272.1"/>
    <property type="molecule type" value="Genomic_DNA"/>
</dbReference>
<evidence type="ECO:0000256" key="1">
    <source>
        <dbReference type="SAM" id="MobiDB-lite"/>
    </source>
</evidence>
<dbReference type="Pfam" id="PF00990">
    <property type="entry name" value="GGDEF"/>
    <property type="match status" value="1"/>
</dbReference>
<dbReference type="InterPro" id="IPR000160">
    <property type="entry name" value="GGDEF_dom"/>
</dbReference>
<dbReference type="InterPro" id="IPR029787">
    <property type="entry name" value="Nucleotide_cyclase"/>
</dbReference>
<dbReference type="InterPro" id="IPR050469">
    <property type="entry name" value="Diguanylate_Cyclase"/>
</dbReference>
<dbReference type="SMART" id="SM00267">
    <property type="entry name" value="GGDEF"/>
    <property type="match status" value="1"/>
</dbReference>
<gene>
    <name evidence="4" type="ORF">ABW18_15225</name>
</gene>
<evidence type="ECO:0000256" key="2">
    <source>
        <dbReference type="SAM" id="Phobius"/>
    </source>
</evidence>
<feature type="transmembrane region" description="Helical" evidence="2">
    <location>
        <begin position="36"/>
        <end position="55"/>
    </location>
</feature>
<dbReference type="NCBIfam" id="TIGR00254">
    <property type="entry name" value="GGDEF"/>
    <property type="match status" value="1"/>
</dbReference>
<dbReference type="Gene3D" id="3.30.70.270">
    <property type="match status" value="1"/>
</dbReference>
<dbReference type="InterPro" id="IPR043128">
    <property type="entry name" value="Rev_trsase/Diguanyl_cyclase"/>
</dbReference>
<feature type="domain" description="GGDEF" evidence="3">
    <location>
        <begin position="231"/>
        <end position="358"/>
    </location>
</feature>
<dbReference type="Proteomes" id="UP000037247">
    <property type="component" value="Unassembled WGS sequence"/>
</dbReference>
<comment type="caution">
    <text evidence="4">The sequence shown here is derived from an EMBL/GenBank/DDBJ whole genome shotgun (WGS) entry which is preliminary data.</text>
</comment>
<dbReference type="RefSeq" id="WP_049699847.1">
    <property type="nucleotide sequence ID" value="NZ_JAQDQF010000003.1"/>
</dbReference>
<keyword evidence="2" id="KW-0472">Membrane</keyword>
<keyword evidence="2" id="KW-0812">Transmembrane</keyword>
<feature type="transmembrane region" description="Helical" evidence="2">
    <location>
        <begin position="141"/>
        <end position="160"/>
    </location>
</feature>
<keyword evidence="5" id="KW-1185">Reference proteome</keyword>
<dbReference type="SUPFAM" id="SSF55073">
    <property type="entry name" value="Nucleotide cyclase"/>
    <property type="match status" value="1"/>
</dbReference>
<dbReference type="CDD" id="cd01949">
    <property type="entry name" value="GGDEF"/>
    <property type="match status" value="1"/>
</dbReference>
<reference evidence="4 5" key="1">
    <citation type="submission" date="2015-05" db="EMBL/GenBank/DDBJ databases">
        <title>Draft genome sequence of the bacterium Gordonia jacobaea a new member of the Gordonia genus.</title>
        <authorList>
            <person name="Jimenez-Galisteo G."/>
            <person name="Dominguez A."/>
            <person name="Munoz E."/>
            <person name="Vinas M."/>
        </authorList>
    </citation>
    <scope>NUCLEOTIDE SEQUENCE [LARGE SCALE GENOMIC DNA]</scope>
    <source>
        <strain evidence="5">mv1</strain>
    </source>
</reference>
<feature type="region of interest" description="Disordered" evidence="1">
    <location>
        <begin position="347"/>
        <end position="386"/>
    </location>
</feature>
<feature type="transmembrane region" description="Helical" evidence="2">
    <location>
        <begin position="91"/>
        <end position="109"/>
    </location>
</feature>
<keyword evidence="2" id="KW-1133">Transmembrane helix</keyword>
<evidence type="ECO:0000259" key="3">
    <source>
        <dbReference type="PROSITE" id="PS50887"/>
    </source>
</evidence>
<evidence type="ECO:0000313" key="4">
    <source>
        <dbReference type="EMBL" id="KNA90272.1"/>
    </source>
</evidence>
<evidence type="ECO:0000313" key="5">
    <source>
        <dbReference type="Proteomes" id="UP000037247"/>
    </source>
</evidence>
<name>A0ABR5I992_9ACTN</name>
<feature type="transmembrane region" description="Helical" evidence="2">
    <location>
        <begin position="166"/>
        <end position="188"/>
    </location>
</feature>
<feature type="transmembrane region" description="Helical" evidence="2">
    <location>
        <begin position="61"/>
        <end position="84"/>
    </location>
</feature>
<feature type="transmembrane region" description="Helical" evidence="2">
    <location>
        <begin position="115"/>
        <end position="134"/>
    </location>
</feature>
<organism evidence="4 5">
    <name type="scientific">Gordonia jacobaea</name>
    <dbReference type="NCBI Taxonomy" id="122202"/>
    <lineage>
        <taxon>Bacteria</taxon>
        <taxon>Bacillati</taxon>
        <taxon>Actinomycetota</taxon>
        <taxon>Actinomycetes</taxon>
        <taxon>Mycobacteriales</taxon>
        <taxon>Gordoniaceae</taxon>
        <taxon>Gordonia</taxon>
    </lineage>
</organism>